<organism evidence="1">
    <name type="scientific">hydrothermal vent metagenome</name>
    <dbReference type="NCBI Taxonomy" id="652676"/>
    <lineage>
        <taxon>unclassified sequences</taxon>
        <taxon>metagenomes</taxon>
        <taxon>ecological metagenomes</taxon>
    </lineage>
</organism>
<dbReference type="EMBL" id="UOGC01000002">
    <property type="protein sequence ID" value="VAX15007.1"/>
    <property type="molecule type" value="Genomic_DNA"/>
</dbReference>
<dbReference type="AlphaFoldDB" id="A0A3B1CDY6"/>
<protein>
    <submittedName>
        <fullName evidence="1">Uncharacterized protein</fullName>
    </submittedName>
</protein>
<accession>A0A3B1CDY6</accession>
<evidence type="ECO:0000313" key="1">
    <source>
        <dbReference type="EMBL" id="VAX15007.1"/>
    </source>
</evidence>
<gene>
    <name evidence="1" type="ORF">MNBD_NITROSPINAE01-1639</name>
</gene>
<name>A0A3B1CDY6_9ZZZZ</name>
<sequence length="34" mass="4249">MMTKIIFHKKLLTYNDLKFHKGFDSDFKFFCFKE</sequence>
<proteinExistence type="predicted"/>
<reference evidence="1" key="1">
    <citation type="submission" date="2018-06" db="EMBL/GenBank/DDBJ databases">
        <authorList>
            <person name="Zhirakovskaya E."/>
        </authorList>
    </citation>
    <scope>NUCLEOTIDE SEQUENCE</scope>
</reference>